<gene>
    <name evidence="1" type="ORF">ABVC42_03270</name>
</gene>
<dbReference type="PROSITE" id="PS00430">
    <property type="entry name" value="TONB_DEPENDENT_REC_1"/>
    <property type="match status" value="1"/>
</dbReference>
<dbReference type="EMBL" id="JBETVU010000012">
    <property type="protein sequence ID" value="MES5148950.1"/>
    <property type="molecule type" value="Genomic_DNA"/>
</dbReference>
<name>A0ABV2B7U1_9LACO</name>
<proteinExistence type="predicted"/>
<dbReference type="RefSeq" id="WP_005722122.1">
    <property type="nucleotide sequence ID" value="NZ_JAKHFN010000007.1"/>
</dbReference>
<accession>A0ABV2B7U1</accession>
<evidence type="ECO:0008006" key="3">
    <source>
        <dbReference type="Google" id="ProtNLM"/>
    </source>
</evidence>
<comment type="caution">
    <text evidence="1">The sequence shown here is derived from an EMBL/GenBank/DDBJ whole genome shotgun (WGS) entry which is preliminary data.</text>
</comment>
<organism evidence="1 2">
    <name type="scientific">Lactobacillus crispatus</name>
    <dbReference type="NCBI Taxonomy" id="47770"/>
    <lineage>
        <taxon>Bacteria</taxon>
        <taxon>Bacillati</taxon>
        <taxon>Bacillota</taxon>
        <taxon>Bacilli</taxon>
        <taxon>Lactobacillales</taxon>
        <taxon>Lactobacillaceae</taxon>
        <taxon>Lactobacillus</taxon>
    </lineage>
</organism>
<dbReference type="Proteomes" id="UP001434419">
    <property type="component" value="Unassembled WGS sequence"/>
</dbReference>
<reference evidence="1" key="1">
    <citation type="submission" date="2024-06" db="EMBL/GenBank/DDBJ databases">
        <title>Vaginal Lactobacillus fatty acid response mechanisms reveal a metabolite-targeted strategy for bacterial vaginosis treatment.</title>
        <authorList>
            <person name="Zhu M."/>
            <person name="Blainey P.C."/>
            <person name="Bloom S.M."/>
            <person name="Kwon D.S."/>
        </authorList>
    </citation>
    <scope>NUCLEOTIDE SEQUENCE</scope>
    <source>
        <strain evidence="1">194_F1_1</strain>
    </source>
</reference>
<keyword evidence="2" id="KW-1185">Reference proteome</keyword>
<evidence type="ECO:0000313" key="2">
    <source>
        <dbReference type="Proteomes" id="UP001434419"/>
    </source>
</evidence>
<sequence>MDKFKDTIITDAGRKLLINVGAGNGEIAYTRAVLAGQDVSSMADEDIRKLATLENQKMEVNVIVTPPQDNTITVSASFGNKDLTDDLTFSSVGWYAKNNNDNKEILLGVSPSNGEQTLAAGSPDHRSTASIDIDLAMAISNAAKVDLTVNEIGVAHMSDVNAAILKLKAEYDPKIEQAGKVKGAKINDGAVVEPDDDGILDLIVDSDRIKDFPADLKDLNDLPSGTYRTSKSAASFANYPKMQDGTNIPIVWKCALIKVVKDANVGYQLIVSSQQKYAIRYFSNNHWEYWCQLPSLSTNDIIKFVDSKVDGLNVGQYATKTDLTSVSNSAVKKVNGLTPDGSGNVNVTSTVARGFDANANATTKMTVENLHGGNQILMDQNAGQDIVNWAKGQFNGKLSTSGGNMAEHSTINWNGAGDVFSHDGNIGGLSWAGATDQAQIFAENNGNDNLDLVFKLGDDDSNHFSFRNAAGQEKAAILANGQINSPTVQDLYNKLAQYTVDYNNSYIYDTTIDFNNYLHETRTIKVANVKGNNGPLANTMPMWGWLTTYHWDDNSVTQEYRDAGGDVFWRATNVDHGLNRQWHKYANQDTVDQQQKQINDLINTVNFIKNNYLLGKRFPANQEAQAQAWENANPNGIAMIEK</sequence>
<evidence type="ECO:0000313" key="1">
    <source>
        <dbReference type="EMBL" id="MES5148950.1"/>
    </source>
</evidence>
<dbReference type="InterPro" id="IPR010916">
    <property type="entry name" value="TonB_box_CS"/>
</dbReference>
<protein>
    <recommendedName>
        <fullName evidence="3">Phage tail protein</fullName>
    </recommendedName>
</protein>